<feature type="domain" description="Solute-binding protein family 3/N-terminal" evidence="2">
    <location>
        <begin position="59"/>
        <end position="275"/>
    </location>
</feature>
<protein>
    <submittedName>
        <fullName evidence="3">ABC transporter substrate-binding protein</fullName>
    </submittedName>
</protein>
<gene>
    <name evidence="3" type="ORF">GCM10009737_37370</name>
</gene>
<evidence type="ECO:0000313" key="3">
    <source>
        <dbReference type="EMBL" id="GAA1931981.1"/>
    </source>
</evidence>
<evidence type="ECO:0000313" key="4">
    <source>
        <dbReference type="Proteomes" id="UP001501612"/>
    </source>
</evidence>
<evidence type="ECO:0000259" key="2">
    <source>
        <dbReference type="SMART" id="SM00062"/>
    </source>
</evidence>
<reference evidence="4" key="1">
    <citation type="journal article" date="2019" name="Int. J. Syst. Evol. Microbiol.">
        <title>The Global Catalogue of Microorganisms (GCM) 10K type strain sequencing project: providing services to taxonomists for standard genome sequencing and annotation.</title>
        <authorList>
            <consortium name="The Broad Institute Genomics Platform"/>
            <consortium name="The Broad Institute Genome Sequencing Center for Infectious Disease"/>
            <person name="Wu L."/>
            <person name="Ma J."/>
        </authorList>
    </citation>
    <scope>NUCLEOTIDE SEQUENCE [LARGE SCALE GENOMIC DNA]</scope>
    <source>
        <strain evidence="4">JCM 14046</strain>
    </source>
</reference>
<dbReference type="RefSeq" id="WP_344009514.1">
    <property type="nucleotide sequence ID" value="NZ_BAAAMY010000015.1"/>
</dbReference>
<proteinExistence type="inferred from homology"/>
<accession>A0ABP5B5D3</accession>
<dbReference type="SMART" id="SM00062">
    <property type="entry name" value="PBPb"/>
    <property type="match status" value="1"/>
</dbReference>
<name>A0ABP5B5D3_9ACTN</name>
<dbReference type="Gene3D" id="3.40.190.10">
    <property type="entry name" value="Periplasmic binding protein-like II"/>
    <property type="match status" value="2"/>
</dbReference>
<dbReference type="CDD" id="cd13558">
    <property type="entry name" value="PBP2_SsuA_like_2"/>
    <property type="match status" value="1"/>
</dbReference>
<dbReference type="PANTHER" id="PTHR30024:SF48">
    <property type="entry name" value="ABC TRANSPORTER SUBSTRATE-BINDING PROTEIN"/>
    <property type="match status" value="1"/>
</dbReference>
<comment type="caution">
    <text evidence="3">The sequence shown here is derived from an EMBL/GenBank/DDBJ whole genome shotgun (WGS) entry which is preliminary data.</text>
</comment>
<dbReference type="SUPFAM" id="SSF53850">
    <property type="entry name" value="Periplasmic binding protein-like II"/>
    <property type="match status" value="1"/>
</dbReference>
<dbReference type="EMBL" id="BAAAMY010000015">
    <property type="protein sequence ID" value="GAA1931981.1"/>
    <property type="molecule type" value="Genomic_DNA"/>
</dbReference>
<dbReference type="Proteomes" id="UP001501612">
    <property type="component" value="Unassembled WGS sequence"/>
</dbReference>
<dbReference type="InterPro" id="IPR010067">
    <property type="entry name" value="ABC_SsuA_sub-bd"/>
</dbReference>
<organism evidence="3 4">
    <name type="scientific">Nocardioides lentus</name>
    <dbReference type="NCBI Taxonomy" id="338077"/>
    <lineage>
        <taxon>Bacteria</taxon>
        <taxon>Bacillati</taxon>
        <taxon>Actinomycetota</taxon>
        <taxon>Actinomycetes</taxon>
        <taxon>Propionibacteriales</taxon>
        <taxon>Nocardioidaceae</taxon>
        <taxon>Nocardioides</taxon>
    </lineage>
</organism>
<sequence length="360" mass="37834">MTRRTALPASPRRASRTIRGRLAMAAVPALLAGLLAGCGGEETGNEAAVNDDGSVDLEQVTLIAGDQKSSSQMAMLEAAGEDDTPYEIEWKEFTSGPPMLEALGTGAIHVGYVGNTPPIMAAASGSEFRIVQATTYGGTGDAILVPEGSDLQSVEDLEGATVAVAEGSSANYNLLAQLSRAGVDIDDVDVKPLQPQDALAAFSNGGVDAWATWEPYTSQAEIDEGARVLADGDGLVNGMNFQVAADAALEDPATEAALEDYVARITRAQVWASENREEWAEVWASQTGLDPEITLAAAEKRPLTVLPVDEEVVASEQEIADAFSEAELIPEAIQVDDYFDGRYDEALAPLVEQTASGTTR</sequence>
<dbReference type="NCBIfam" id="TIGR01728">
    <property type="entry name" value="SsuA_fam"/>
    <property type="match status" value="1"/>
</dbReference>
<comment type="similarity">
    <text evidence="1">Belongs to the bacterial solute-binding protein SsuA/TauA family.</text>
</comment>
<dbReference type="Pfam" id="PF13379">
    <property type="entry name" value="NMT1_2"/>
    <property type="match status" value="1"/>
</dbReference>
<dbReference type="PANTHER" id="PTHR30024">
    <property type="entry name" value="ALIPHATIC SULFONATES-BINDING PROTEIN-RELATED"/>
    <property type="match status" value="1"/>
</dbReference>
<keyword evidence="4" id="KW-1185">Reference proteome</keyword>
<dbReference type="InterPro" id="IPR001638">
    <property type="entry name" value="Solute-binding_3/MltF_N"/>
</dbReference>
<evidence type="ECO:0000256" key="1">
    <source>
        <dbReference type="ARBA" id="ARBA00010742"/>
    </source>
</evidence>